<dbReference type="InterPro" id="IPR050739">
    <property type="entry name" value="MFP"/>
</dbReference>
<dbReference type="Proteomes" id="UP000064967">
    <property type="component" value="Chromosome"/>
</dbReference>
<name>A0A0K1PVM6_9BACT</name>
<feature type="coiled-coil region" evidence="1">
    <location>
        <begin position="269"/>
        <end position="296"/>
    </location>
</feature>
<dbReference type="Pfam" id="PF25917">
    <property type="entry name" value="BSH_RND"/>
    <property type="match status" value="1"/>
</dbReference>
<dbReference type="Pfam" id="PF25963">
    <property type="entry name" value="Beta-barrel_AAEA"/>
    <property type="match status" value="1"/>
</dbReference>
<dbReference type="PATRIC" id="fig|1391654.3.peg.4297"/>
<dbReference type="RefSeq" id="WP_240488528.1">
    <property type="nucleotide sequence ID" value="NZ_CP012333.1"/>
</dbReference>
<feature type="coiled-coil region" evidence="1">
    <location>
        <begin position="126"/>
        <end position="153"/>
    </location>
</feature>
<dbReference type="PRINTS" id="PR01490">
    <property type="entry name" value="RTXTOXIND"/>
</dbReference>
<dbReference type="InterPro" id="IPR058634">
    <property type="entry name" value="AaeA-lik-b-barrel"/>
</dbReference>
<keyword evidence="3" id="KW-0472">Membrane</keyword>
<accession>A0A0K1PVM6</accession>
<evidence type="ECO:0000256" key="2">
    <source>
        <dbReference type="SAM" id="MobiDB-lite"/>
    </source>
</evidence>
<keyword evidence="3" id="KW-1133">Transmembrane helix</keyword>
<dbReference type="Gene3D" id="1.10.287.470">
    <property type="entry name" value="Helix hairpin bin"/>
    <property type="match status" value="1"/>
</dbReference>
<gene>
    <name evidence="6" type="ORF">AKJ09_04241</name>
</gene>
<dbReference type="Gene3D" id="2.40.50.100">
    <property type="match status" value="1"/>
</dbReference>
<dbReference type="Gene3D" id="2.40.30.170">
    <property type="match status" value="1"/>
</dbReference>
<protein>
    <submittedName>
        <fullName evidence="6">Membrane fusion component of tripartite multidrug resistance system</fullName>
    </submittedName>
</protein>
<evidence type="ECO:0000256" key="3">
    <source>
        <dbReference type="SAM" id="Phobius"/>
    </source>
</evidence>
<keyword evidence="7" id="KW-1185">Reference proteome</keyword>
<evidence type="ECO:0000259" key="4">
    <source>
        <dbReference type="Pfam" id="PF25917"/>
    </source>
</evidence>
<dbReference type="PANTHER" id="PTHR30386:SF24">
    <property type="entry name" value="MULTIDRUG RESISTANCE EFFLUX PUMP"/>
    <property type="match status" value="1"/>
</dbReference>
<keyword evidence="3" id="KW-0812">Transmembrane</keyword>
<dbReference type="SUPFAM" id="SSF111369">
    <property type="entry name" value="HlyD-like secretion proteins"/>
    <property type="match status" value="2"/>
</dbReference>
<feature type="region of interest" description="Disordered" evidence="2">
    <location>
        <begin position="1"/>
        <end position="47"/>
    </location>
</feature>
<evidence type="ECO:0000313" key="6">
    <source>
        <dbReference type="EMBL" id="AKU97577.1"/>
    </source>
</evidence>
<dbReference type="EMBL" id="CP012333">
    <property type="protein sequence ID" value="AKU97577.1"/>
    <property type="molecule type" value="Genomic_DNA"/>
</dbReference>
<dbReference type="PANTHER" id="PTHR30386">
    <property type="entry name" value="MEMBRANE FUSION SUBUNIT OF EMRAB-TOLC MULTIDRUG EFFLUX PUMP"/>
    <property type="match status" value="1"/>
</dbReference>
<dbReference type="AlphaFoldDB" id="A0A0K1PVM6"/>
<dbReference type="STRING" id="1391654.AKJ09_04241"/>
<organism evidence="6 7">
    <name type="scientific">Labilithrix luteola</name>
    <dbReference type="NCBI Taxonomy" id="1391654"/>
    <lineage>
        <taxon>Bacteria</taxon>
        <taxon>Pseudomonadati</taxon>
        <taxon>Myxococcota</taxon>
        <taxon>Polyangia</taxon>
        <taxon>Polyangiales</taxon>
        <taxon>Labilitrichaceae</taxon>
        <taxon>Labilithrix</taxon>
    </lineage>
</organism>
<reference evidence="6 7" key="1">
    <citation type="submission" date="2015-08" db="EMBL/GenBank/DDBJ databases">
        <authorList>
            <person name="Babu N.S."/>
            <person name="Beckwith C.J."/>
            <person name="Beseler K.G."/>
            <person name="Brison A."/>
            <person name="Carone J.V."/>
            <person name="Caskin T.P."/>
            <person name="Diamond M."/>
            <person name="Durham M.E."/>
            <person name="Foxe J.M."/>
            <person name="Go M."/>
            <person name="Henderson B.A."/>
            <person name="Jones I.B."/>
            <person name="McGettigan J.A."/>
            <person name="Micheletti S.J."/>
            <person name="Nasrallah M.E."/>
            <person name="Ortiz D."/>
            <person name="Piller C.R."/>
            <person name="Privatt S.R."/>
            <person name="Schneider S.L."/>
            <person name="Sharp S."/>
            <person name="Smith T.C."/>
            <person name="Stanton J.D."/>
            <person name="Ullery H.E."/>
            <person name="Wilson R.J."/>
            <person name="Serrano M.G."/>
            <person name="Buck G."/>
            <person name="Lee V."/>
            <person name="Wang Y."/>
            <person name="Carvalho R."/>
            <person name="Voegtly L."/>
            <person name="Shi R."/>
            <person name="Duckworth R."/>
            <person name="Johnson A."/>
            <person name="Loviza R."/>
            <person name="Walstead R."/>
            <person name="Shah Z."/>
            <person name="Kiflezghi M."/>
            <person name="Wade K."/>
            <person name="Ball S.L."/>
            <person name="Bradley K.W."/>
            <person name="Asai D.J."/>
            <person name="Bowman C.A."/>
            <person name="Russell D.A."/>
            <person name="Pope W.H."/>
            <person name="Jacobs-Sera D."/>
            <person name="Hendrix R.W."/>
            <person name="Hatfull G.F."/>
        </authorList>
    </citation>
    <scope>NUCLEOTIDE SEQUENCE [LARGE SCALE GENOMIC DNA]</scope>
    <source>
        <strain evidence="6 7">DSM 27648</strain>
    </source>
</reference>
<feature type="domain" description="p-hydroxybenzoic acid efflux pump subunit AaeA-like beta-barrel" evidence="5">
    <location>
        <begin position="337"/>
        <end position="427"/>
    </location>
</feature>
<keyword evidence="1" id="KW-0175">Coiled coil</keyword>
<dbReference type="GO" id="GO:0055085">
    <property type="term" value="P:transmembrane transport"/>
    <property type="evidence" value="ECO:0007669"/>
    <property type="project" value="InterPro"/>
</dbReference>
<sequence>MSTAVMARTEREKKGLPPAGPSDELEARTESEESTEAATGHKPKGKPRAPFVLGGLVLAAATVGGGFWLAGRGKESTDDAFVEAHVANVAARIPGQVMKVNVKDNQRVQVGDVLVEIDDRDAKVKLDTVQADLLSAKANLTAMETQLALTEKNVTANLQQAKGGVTQASAMAGSSRAGIDQAKADVEAAESRKVLAEIEFHRSEKLRADGSVAQADLDAKQALYDQAVAAVTQARARQQSAVVGVTNAAGGIETAQGRLVAAQAGPEQIEAARANVAVARARVAQADAAVEQAQLNLSYTQVKAQVAGVVSRRTVEVGQTVDPARPLMAITALDDVWVVANFKEDQISDIRDGQKVKLTVDAFGRKELTGHVDSLSGGSGARFSLLPPDNASGNFTKVVQRIPVLIHIDQKPAELTLRPGMSTYVTVLTGH</sequence>
<evidence type="ECO:0000256" key="1">
    <source>
        <dbReference type="SAM" id="Coils"/>
    </source>
</evidence>
<dbReference type="KEGG" id="llu:AKJ09_04241"/>
<evidence type="ECO:0000259" key="5">
    <source>
        <dbReference type="Pfam" id="PF25963"/>
    </source>
</evidence>
<evidence type="ECO:0000313" key="7">
    <source>
        <dbReference type="Proteomes" id="UP000064967"/>
    </source>
</evidence>
<proteinExistence type="predicted"/>
<feature type="transmembrane region" description="Helical" evidence="3">
    <location>
        <begin position="51"/>
        <end position="70"/>
    </location>
</feature>
<feature type="domain" description="Multidrug resistance protein MdtA-like barrel-sandwich hybrid" evidence="4">
    <location>
        <begin position="86"/>
        <end position="331"/>
    </location>
</feature>
<dbReference type="InterPro" id="IPR058625">
    <property type="entry name" value="MdtA-like_BSH"/>
</dbReference>